<organism evidence="7 8">
    <name type="scientific">Pseudoalteromonas ulvae</name>
    <dbReference type="NCBI Taxonomy" id="107327"/>
    <lineage>
        <taxon>Bacteria</taxon>
        <taxon>Pseudomonadati</taxon>
        <taxon>Pseudomonadota</taxon>
        <taxon>Gammaproteobacteria</taxon>
        <taxon>Alteromonadales</taxon>
        <taxon>Pseudoalteromonadaceae</taxon>
        <taxon>Pseudoalteromonas</taxon>
    </lineage>
</organism>
<dbReference type="InterPro" id="IPR015424">
    <property type="entry name" value="PyrdxlP-dep_Trfase"/>
</dbReference>
<evidence type="ECO:0000256" key="3">
    <source>
        <dbReference type="ARBA" id="ARBA00023015"/>
    </source>
</evidence>
<dbReference type="InterPro" id="IPR036388">
    <property type="entry name" value="WH-like_DNA-bd_sf"/>
</dbReference>
<dbReference type="InterPro" id="IPR051446">
    <property type="entry name" value="HTH_trans_reg/aminotransferase"/>
</dbReference>
<dbReference type="SUPFAM" id="SSF46785">
    <property type="entry name" value="Winged helix' DNA-binding domain"/>
    <property type="match status" value="1"/>
</dbReference>
<evidence type="ECO:0000256" key="5">
    <source>
        <dbReference type="ARBA" id="ARBA00023163"/>
    </source>
</evidence>
<dbReference type="SMART" id="SM00345">
    <property type="entry name" value="HTH_GNTR"/>
    <property type="match status" value="1"/>
</dbReference>
<gene>
    <name evidence="7" type="ORF">B1199_18710</name>
</gene>
<evidence type="ECO:0000256" key="1">
    <source>
        <dbReference type="ARBA" id="ARBA00005384"/>
    </source>
</evidence>
<protein>
    <submittedName>
        <fullName evidence="7">Aminotransferase</fullName>
    </submittedName>
</protein>
<dbReference type="EMBL" id="MWPV01000007">
    <property type="protein sequence ID" value="OUL56148.1"/>
    <property type="molecule type" value="Genomic_DNA"/>
</dbReference>
<proteinExistence type="inferred from homology"/>
<comment type="similarity">
    <text evidence="1">In the C-terminal section; belongs to the class-I pyridoxal-phosphate-dependent aminotransferase family.</text>
</comment>
<keyword evidence="8" id="KW-1185">Reference proteome</keyword>
<dbReference type="AlphaFoldDB" id="A0A2C9ZZG6"/>
<dbReference type="GO" id="GO:0008483">
    <property type="term" value="F:transaminase activity"/>
    <property type="evidence" value="ECO:0007669"/>
    <property type="project" value="UniProtKB-KW"/>
</dbReference>
<dbReference type="Gene3D" id="3.90.1150.10">
    <property type="entry name" value="Aspartate Aminotransferase, domain 1"/>
    <property type="match status" value="1"/>
</dbReference>
<dbReference type="GO" id="GO:0003700">
    <property type="term" value="F:DNA-binding transcription factor activity"/>
    <property type="evidence" value="ECO:0007669"/>
    <property type="project" value="InterPro"/>
</dbReference>
<evidence type="ECO:0000313" key="7">
    <source>
        <dbReference type="EMBL" id="OUL56148.1"/>
    </source>
</evidence>
<dbReference type="InterPro" id="IPR015422">
    <property type="entry name" value="PyrdxlP-dep_Trfase_small"/>
</dbReference>
<dbReference type="CDD" id="cd07377">
    <property type="entry name" value="WHTH_GntR"/>
    <property type="match status" value="1"/>
</dbReference>
<dbReference type="OrthoDB" id="9804020at2"/>
<dbReference type="Gene3D" id="3.40.640.10">
    <property type="entry name" value="Type I PLP-dependent aspartate aminotransferase-like (Major domain)"/>
    <property type="match status" value="1"/>
</dbReference>
<dbReference type="Pfam" id="PF00155">
    <property type="entry name" value="Aminotran_1_2"/>
    <property type="match status" value="1"/>
</dbReference>
<feature type="domain" description="HTH gntR-type" evidence="6">
    <location>
        <begin position="11"/>
        <end position="79"/>
    </location>
</feature>
<dbReference type="PANTHER" id="PTHR46577">
    <property type="entry name" value="HTH-TYPE TRANSCRIPTIONAL REGULATORY PROTEIN GABR"/>
    <property type="match status" value="1"/>
</dbReference>
<accession>A0A2C9ZZG6</accession>
<evidence type="ECO:0000256" key="2">
    <source>
        <dbReference type="ARBA" id="ARBA00022898"/>
    </source>
</evidence>
<dbReference type="Proteomes" id="UP000194841">
    <property type="component" value="Unassembled WGS sequence"/>
</dbReference>
<keyword evidence="3" id="KW-0805">Transcription regulation</keyword>
<comment type="caution">
    <text evidence="7">The sequence shown here is derived from an EMBL/GenBank/DDBJ whole genome shotgun (WGS) entry which is preliminary data.</text>
</comment>
<dbReference type="PROSITE" id="PS50949">
    <property type="entry name" value="HTH_GNTR"/>
    <property type="match status" value="1"/>
</dbReference>
<evidence type="ECO:0000256" key="4">
    <source>
        <dbReference type="ARBA" id="ARBA00023125"/>
    </source>
</evidence>
<dbReference type="Pfam" id="PF00392">
    <property type="entry name" value="GntR"/>
    <property type="match status" value="1"/>
</dbReference>
<evidence type="ECO:0000259" key="6">
    <source>
        <dbReference type="PROSITE" id="PS50949"/>
    </source>
</evidence>
<dbReference type="SUPFAM" id="SSF53383">
    <property type="entry name" value="PLP-dependent transferases"/>
    <property type="match status" value="1"/>
</dbReference>
<dbReference type="InterPro" id="IPR000524">
    <property type="entry name" value="Tscrpt_reg_HTH_GntR"/>
</dbReference>
<evidence type="ECO:0000313" key="8">
    <source>
        <dbReference type="Proteomes" id="UP000194841"/>
    </source>
</evidence>
<keyword evidence="4" id="KW-0238">DNA-binding</keyword>
<dbReference type="GO" id="GO:0030170">
    <property type="term" value="F:pyridoxal phosphate binding"/>
    <property type="evidence" value="ECO:0007669"/>
    <property type="project" value="InterPro"/>
</dbReference>
<dbReference type="InterPro" id="IPR015421">
    <property type="entry name" value="PyrdxlP-dep_Trfase_major"/>
</dbReference>
<dbReference type="CDD" id="cd00609">
    <property type="entry name" value="AAT_like"/>
    <property type="match status" value="1"/>
</dbReference>
<keyword evidence="7" id="KW-0032">Aminotransferase</keyword>
<dbReference type="RefSeq" id="WP_086745662.1">
    <property type="nucleotide sequence ID" value="NZ_MWPV01000007.1"/>
</dbReference>
<name>A0A2C9ZZG6_PSEDV</name>
<keyword evidence="2" id="KW-0663">Pyridoxal phosphate</keyword>
<dbReference type="PANTHER" id="PTHR46577:SF2">
    <property type="entry name" value="TRANSCRIPTIONAL REGULATORY PROTEIN"/>
    <property type="match status" value="1"/>
</dbReference>
<dbReference type="GO" id="GO:0003677">
    <property type="term" value="F:DNA binding"/>
    <property type="evidence" value="ECO:0007669"/>
    <property type="project" value="UniProtKB-KW"/>
</dbReference>
<sequence length="486" mass="53827">MSTIVNREKTEFLYQQVAQLIREMKAQNTLQAGQKLPSLRNMAAKLNVSIPTVKQAYLELEQQGLIEAKSKSGYFLKAMDSQYDKPKRRRLSSQPIAVNKQSLIEQVYEAIHRKGVIPFGIANPIAACSTDKALARTMRRVMTMSGHQGINYGAMDGFAPLKKQLIYRYLDVGIGVDFDELIITNGAQEALAIALQCVAKPGDVIAIESPTYFGIIELIENLGLKAIEIPICSEKGIWLEDLSNALQQHTITACVFSTALNNPVGSLMPEQNRADLVALLESHDVVLIEDDVYGDLYFNGPRGKPAQYYSKKGLVISCASFSKTAAPSYRIGWLIAGRYAQKALGLKRAFSCSSPLLNQWALSEFLASGDYDRNLVKLRQILRSNKERMIHFVLQHFPAGTCVSDPQGGCVLWVEFPAGIDATALFHLALMHNISITPGSMFSASNKYQRCVRLSYGLPWRDEVERALIKLGELAASLQMKKQSAT</sequence>
<dbReference type="InterPro" id="IPR004839">
    <property type="entry name" value="Aminotransferase_I/II_large"/>
</dbReference>
<dbReference type="Gene3D" id="1.10.10.10">
    <property type="entry name" value="Winged helix-like DNA-binding domain superfamily/Winged helix DNA-binding domain"/>
    <property type="match status" value="1"/>
</dbReference>
<dbReference type="InterPro" id="IPR036390">
    <property type="entry name" value="WH_DNA-bd_sf"/>
</dbReference>
<keyword evidence="5" id="KW-0804">Transcription</keyword>
<keyword evidence="7" id="KW-0808">Transferase</keyword>
<reference evidence="7 8" key="1">
    <citation type="submission" date="2017-02" db="EMBL/GenBank/DDBJ databases">
        <title>Pseudoalteromonas ulvae TC14 Genome.</title>
        <authorList>
            <person name="Molmeret M."/>
        </authorList>
    </citation>
    <scope>NUCLEOTIDE SEQUENCE [LARGE SCALE GENOMIC DNA]</scope>
    <source>
        <strain evidence="7">TC14</strain>
    </source>
</reference>